<feature type="region of interest" description="Disordered" evidence="1">
    <location>
        <begin position="166"/>
        <end position="257"/>
    </location>
</feature>
<accession>A0A9D4QIC8</accession>
<dbReference type="AlphaFoldDB" id="A0A9D4QIC8"/>
<evidence type="ECO:0000256" key="1">
    <source>
        <dbReference type="SAM" id="MobiDB-lite"/>
    </source>
</evidence>
<feature type="compositionally biased region" description="Basic residues" evidence="1">
    <location>
        <begin position="240"/>
        <end position="250"/>
    </location>
</feature>
<feature type="compositionally biased region" description="Polar residues" evidence="1">
    <location>
        <begin position="171"/>
        <end position="185"/>
    </location>
</feature>
<reference evidence="2" key="1">
    <citation type="journal article" date="2020" name="Cell">
        <title>Large-Scale Comparative Analyses of Tick Genomes Elucidate Their Genetic Diversity and Vector Capacities.</title>
        <authorList>
            <consortium name="Tick Genome and Microbiome Consortium (TIGMIC)"/>
            <person name="Jia N."/>
            <person name="Wang J."/>
            <person name="Shi W."/>
            <person name="Du L."/>
            <person name="Sun Y."/>
            <person name="Zhan W."/>
            <person name="Jiang J.F."/>
            <person name="Wang Q."/>
            <person name="Zhang B."/>
            <person name="Ji P."/>
            <person name="Bell-Sakyi L."/>
            <person name="Cui X.M."/>
            <person name="Yuan T.T."/>
            <person name="Jiang B.G."/>
            <person name="Yang W.F."/>
            <person name="Lam T.T."/>
            <person name="Chang Q.C."/>
            <person name="Ding S.J."/>
            <person name="Wang X.J."/>
            <person name="Zhu J.G."/>
            <person name="Ruan X.D."/>
            <person name="Zhao L."/>
            <person name="Wei J.T."/>
            <person name="Ye R.Z."/>
            <person name="Que T.C."/>
            <person name="Du C.H."/>
            <person name="Zhou Y.H."/>
            <person name="Cheng J.X."/>
            <person name="Dai P.F."/>
            <person name="Guo W.B."/>
            <person name="Han X.H."/>
            <person name="Huang E.J."/>
            <person name="Li L.F."/>
            <person name="Wei W."/>
            <person name="Gao Y.C."/>
            <person name="Liu J.Z."/>
            <person name="Shao H.Z."/>
            <person name="Wang X."/>
            <person name="Wang C.C."/>
            <person name="Yang T.C."/>
            <person name="Huo Q.B."/>
            <person name="Li W."/>
            <person name="Chen H.Y."/>
            <person name="Chen S.E."/>
            <person name="Zhou L.G."/>
            <person name="Ni X.B."/>
            <person name="Tian J.H."/>
            <person name="Sheng Y."/>
            <person name="Liu T."/>
            <person name="Pan Y.S."/>
            <person name="Xia L.Y."/>
            <person name="Li J."/>
            <person name="Zhao F."/>
            <person name="Cao W.C."/>
        </authorList>
    </citation>
    <scope>NUCLEOTIDE SEQUENCE</scope>
    <source>
        <strain evidence="2">Rsan-2018</strain>
    </source>
</reference>
<evidence type="ECO:0000313" key="2">
    <source>
        <dbReference type="EMBL" id="KAH7982948.1"/>
    </source>
</evidence>
<organism evidence="2 3">
    <name type="scientific">Rhipicephalus sanguineus</name>
    <name type="common">Brown dog tick</name>
    <name type="synonym">Ixodes sanguineus</name>
    <dbReference type="NCBI Taxonomy" id="34632"/>
    <lineage>
        <taxon>Eukaryota</taxon>
        <taxon>Metazoa</taxon>
        <taxon>Ecdysozoa</taxon>
        <taxon>Arthropoda</taxon>
        <taxon>Chelicerata</taxon>
        <taxon>Arachnida</taxon>
        <taxon>Acari</taxon>
        <taxon>Parasitiformes</taxon>
        <taxon>Ixodida</taxon>
        <taxon>Ixodoidea</taxon>
        <taxon>Ixodidae</taxon>
        <taxon>Rhipicephalinae</taxon>
        <taxon>Rhipicephalus</taxon>
        <taxon>Rhipicephalus</taxon>
    </lineage>
</organism>
<proteinExistence type="predicted"/>
<sequence>MCRSTGRRCRSDVHVKWTTKRTTKSKPPFQPTCRYSRGALLPLGDYEKFLKEHRRFYDGARRNHEGVVASTTDAASKGRRGFLEEHDRASWLCPQWVSSTGFKLVVPKTILDRKVAAVVRRHRHVATTNTRRRVCGGAAVNSELPEAYARHLSLKMATKTSGVQEVVPGDATTTGGSLNRRSAVTSKDDVGIEDEPSKPKTPLLEVEESGTAEQTDVCEVSAAPQAPAAVNSGRKDCVKPRGRGQRHRAASVKFVGG</sequence>
<protein>
    <submittedName>
        <fullName evidence="2">Uncharacterized protein</fullName>
    </submittedName>
</protein>
<reference evidence="2" key="2">
    <citation type="submission" date="2021-09" db="EMBL/GenBank/DDBJ databases">
        <authorList>
            <person name="Jia N."/>
            <person name="Wang J."/>
            <person name="Shi W."/>
            <person name="Du L."/>
            <person name="Sun Y."/>
            <person name="Zhan W."/>
            <person name="Jiang J."/>
            <person name="Wang Q."/>
            <person name="Zhang B."/>
            <person name="Ji P."/>
            <person name="Sakyi L.B."/>
            <person name="Cui X."/>
            <person name="Yuan T."/>
            <person name="Jiang B."/>
            <person name="Yang W."/>
            <person name="Lam T.T.-Y."/>
            <person name="Chang Q."/>
            <person name="Ding S."/>
            <person name="Wang X."/>
            <person name="Zhu J."/>
            <person name="Ruan X."/>
            <person name="Zhao L."/>
            <person name="Wei J."/>
            <person name="Que T."/>
            <person name="Du C."/>
            <person name="Cheng J."/>
            <person name="Dai P."/>
            <person name="Han X."/>
            <person name="Huang E."/>
            <person name="Gao Y."/>
            <person name="Liu J."/>
            <person name="Shao H."/>
            <person name="Ye R."/>
            <person name="Li L."/>
            <person name="Wei W."/>
            <person name="Wang X."/>
            <person name="Wang C."/>
            <person name="Huo Q."/>
            <person name="Li W."/>
            <person name="Guo W."/>
            <person name="Chen H."/>
            <person name="Chen S."/>
            <person name="Zhou L."/>
            <person name="Zhou L."/>
            <person name="Ni X."/>
            <person name="Tian J."/>
            <person name="Zhou Y."/>
            <person name="Sheng Y."/>
            <person name="Liu T."/>
            <person name="Pan Y."/>
            <person name="Xia L."/>
            <person name="Li J."/>
            <person name="Zhao F."/>
            <person name="Cao W."/>
        </authorList>
    </citation>
    <scope>NUCLEOTIDE SEQUENCE</scope>
    <source>
        <strain evidence="2">Rsan-2018</strain>
        <tissue evidence="2">Larvae</tissue>
    </source>
</reference>
<comment type="caution">
    <text evidence="2">The sequence shown here is derived from an EMBL/GenBank/DDBJ whole genome shotgun (WGS) entry which is preliminary data.</text>
</comment>
<evidence type="ECO:0000313" key="3">
    <source>
        <dbReference type="Proteomes" id="UP000821837"/>
    </source>
</evidence>
<keyword evidence="3" id="KW-1185">Reference proteome</keyword>
<name>A0A9D4QIC8_RHISA</name>
<gene>
    <name evidence="2" type="ORF">HPB52_008332</name>
</gene>
<dbReference type="EMBL" id="JABSTV010001245">
    <property type="protein sequence ID" value="KAH7982948.1"/>
    <property type="molecule type" value="Genomic_DNA"/>
</dbReference>
<feature type="compositionally biased region" description="Basic and acidic residues" evidence="1">
    <location>
        <begin position="186"/>
        <end position="198"/>
    </location>
</feature>
<dbReference type="Proteomes" id="UP000821837">
    <property type="component" value="Chromosome 1"/>
</dbReference>